<feature type="domain" description="Transposase IS66 zinc-finger binding" evidence="2">
    <location>
        <begin position="94"/>
        <end position="136"/>
    </location>
</feature>
<reference evidence="4" key="1">
    <citation type="journal article" date="2014" name="Front. Microbiol.">
        <title>High frequency of phylogenetically diverse reductive dehalogenase-homologous genes in deep subseafloor sedimentary metagenomes.</title>
        <authorList>
            <person name="Kawai M."/>
            <person name="Futagami T."/>
            <person name="Toyoda A."/>
            <person name="Takaki Y."/>
            <person name="Nishi S."/>
            <person name="Hori S."/>
            <person name="Arai W."/>
            <person name="Tsubouchi T."/>
            <person name="Morono Y."/>
            <person name="Uchiyama I."/>
            <person name="Ito T."/>
            <person name="Fujiyama A."/>
            <person name="Inagaki F."/>
            <person name="Takami H."/>
        </authorList>
    </citation>
    <scope>NUCLEOTIDE SEQUENCE</scope>
    <source>
        <strain evidence="4">Expedition CK06-06</strain>
    </source>
</reference>
<evidence type="ECO:0000256" key="1">
    <source>
        <dbReference type="SAM" id="MobiDB-lite"/>
    </source>
</evidence>
<name>X0XVS6_9ZZZZ</name>
<feature type="region of interest" description="Disordered" evidence="1">
    <location>
        <begin position="33"/>
        <end position="74"/>
    </location>
</feature>
<dbReference type="InterPro" id="IPR052344">
    <property type="entry name" value="Transposase-related"/>
</dbReference>
<feature type="non-terminal residue" evidence="4">
    <location>
        <position position="157"/>
    </location>
</feature>
<feature type="compositionally biased region" description="Acidic residues" evidence="1">
    <location>
        <begin position="49"/>
        <end position="62"/>
    </location>
</feature>
<dbReference type="EMBL" id="BARS01056968">
    <property type="protein sequence ID" value="GAG47434.1"/>
    <property type="molecule type" value="Genomic_DNA"/>
</dbReference>
<proteinExistence type="predicted"/>
<evidence type="ECO:0000259" key="3">
    <source>
        <dbReference type="Pfam" id="PF13007"/>
    </source>
</evidence>
<dbReference type="Pfam" id="PF13005">
    <property type="entry name" value="zf-IS66"/>
    <property type="match status" value="1"/>
</dbReference>
<sequence length="157" mass="18181">SFEGLKQEHAATLDELAWYKRWAFGRRRERFREGEGEGQGHLFDLDPPAADEPEDSADEEAEVEIKGHRRRKKRQIDWDKLRQIRHEHDLSDEEKVCPCGRTMDRIGEDVTRELEYQPPKLEAHIHVRPKYACRYCKHGVLAAPLPPRPIPGGIAGP</sequence>
<dbReference type="Pfam" id="PF13007">
    <property type="entry name" value="LZ_Tnp_IS66"/>
    <property type="match status" value="1"/>
</dbReference>
<gene>
    <name evidence="4" type="ORF">S01H1_83711</name>
</gene>
<feature type="domain" description="Transposase TnpC homeodomain" evidence="3">
    <location>
        <begin position="15"/>
        <end position="74"/>
    </location>
</feature>
<comment type="caution">
    <text evidence="4">The sequence shown here is derived from an EMBL/GenBank/DDBJ whole genome shotgun (WGS) entry which is preliminary data.</text>
</comment>
<evidence type="ECO:0000259" key="2">
    <source>
        <dbReference type="Pfam" id="PF13005"/>
    </source>
</evidence>
<accession>X0XVS6</accession>
<dbReference type="InterPro" id="IPR024474">
    <property type="entry name" value="Znf_dom_IS66"/>
</dbReference>
<evidence type="ECO:0000313" key="4">
    <source>
        <dbReference type="EMBL" id="GAG47434.1"/>
    </source>
</evidence>
<dbReference type="PANTHER" id="PTHR33678">
    <property type="entry name" value="BLL1576 PROTEIN"/>
    <property type="match status" value="1"/>
</dbReference>
<dbReference type="AlphaFoldDB" id="X0XVS6"/>
<organism evidence="4">
    <name type="scientific">marine sediment metagenome</name>
    <dbReference type="NCBI Taxonomy" id="412755"/>
    <lineage>
        <taxon>unclassified sequences</taxon>
        <taxon>metagenomes</taxon>
        <taxon>ecological metagenomes</taxon>
    </lineage>
</organism>
<evidence type="ECO:0008006" key="5">
    <source>
        <dbReference type="Google" id="ProtNLM"/>
    </source>
</evidence>
<dbReference type="InterPro" id="IPR024463">
    <property type="entry name" value="Transposase_TnpC_homeodom"/>
</dbReference>
<feature type="non-terminal residue" evidence="4">
    <location>
        <position position="1"/>
    </location>
</feature>
<protein>
    <recommendedName>
        <fullName evidence="5">Transposase IS66 zinc-finger binding domain-containing protein</fullName>
    </recommendedName>
</protein>
<dbReference type="PANTHER" id="PTHR33678:SF1">
    <property type="entry name" value="BLL1576 PROTEIN"/>
    <property type="match status" value="1"/>
</dbReference>